<dbReference type="AlphaFoldDB" id="A0A7U6GD60"/>
<evidence type="ECO:0000313" key="3">
    <source>
        <dbReference type="Proteomes" id="UP000004793"/>
    </source>
</evidence>
<dbReference type="Proteomes" id="UP000004793">
    <property type="component" value="Chromosome"/>
</dbReference>
<reference evidence="2 3" key="1">
    <citation type="submission" date="2011-01" db="EMBL/GenBank/DDBJ databases">
        <title>Whole genome sequence of Caldisericum exile AZM16c01.</title>
        <authorList>
            <person name="Narita-Yamada S."/>
            <person name="Kawakoshi A."/>
            <person name="Nakamura S."/>
            <person name="Sasagawa M."/>
            <person name="Fukada J."/>
            <person name="Sekine M."/>
            <person name="Kato Y."/>
            <person name="Fukai R."/>
            <person name="Sasaki K."/>
            <person name="Hanamaki A."/>
            <person name="Narita H."/>
            <person name="Konno Y."/>
            <person name="Mori K."/>
            <person name="Yamazaki S."/>
            <person name="Suzuki K."/>
            <person name="Fujita N."/>
        </authorList>
    </citation>
    <scope>NUCLEOTIDE SEQUENCE [LARGE SCALE GENOMIC DNA]</scope>
    <source>
        <strain evidence="3">DSM 21853 / NBRC 104410 / AZM16c01</strain>
    </source>
</reference>
<gene>
    <name evidence="2" type="ordered locus">CSE_00750</name>
</gene>
<accession>A0A7U6GD60</accession>
<dbReference type="KEGG" id="cex:CSE_00750"/>
<organism evidence="2 3">
    <name type="scientific">Caldisericum exile (strain DSM 21853 / NBRC 104410 / AZM16c01)</name>
    <dbReference type="NCBI Taxonomy" id="511051"/>
    <lineage>
        <taxon>Bacteria</taxon>
        <taxon>Pseudomonadati</taxon>
        <taxon>Caldisericota/Cryosericota group</taxon>
        <taxon>Caldisericota</taxon>
        <taxon>Caldisericia</taxon>
        <taxon>Caldisericales</taxon>
        <taxon>Caldisericaceae</taxon>
        <taxon>Caldisericum</taxon>
    </lineage>
</organism>
<sequence length="107" mass="12755">MNAYLLTLLKNGISEDLLSEQKEQEEKEAKLEKMKRLQEEKEKRVRAWWDQRVNKEIEAMSEEEKEKIWKFVKEIAGSLSLETQQNIFRSRVKTKLESQGVKPSDKE</sequence>
<name>A0A7U6GD60_CALEA</name>
<proteinExistence type="predicted"/>
<evidence type="ECO:0000313" key="2">
    <source>
        <dbReference type="EMBL" id="BAL80201.1"/>
    </source>
</evidence>
<keyword evidence="1" id="KW-0175">Coiled coil</keyword>
<feature type="coiled-coil region" evidence="1">
    <location>
        <begin position="14"/>
        <end position="47"/>
    </location>
</feature>
<evidence type="ECO:0000256" key="1">
    <source>
        <dbReference type="SAM" id="Coils"/>
    </source>
</evidence>
<dbReference type="EMBL" id="AP012051">
    <property type="protein sequence ID" value="BAL80201.1"/>
    <property type="molecule type" value="Genomic_DNA"/>
</dbReference>
<protein>
    <submittedName>
        <fullName evidence="2">Uncharacterized protein</fullName>
    </submittedName>
</protein>
<keyword evidence="3" id="KW-1185">Reference proteome</keyword>